<keyword evidence="2" id="KW-0479">Metal-binding</keyword>
<feature type="active site" description="Proton donor" evidence="1">
    <location>
        <position position="453"/>
    </location>
</feature>
<dbReference type="AlphaFoldDB" id="A0AAU7BSC2"/>
<evidence type="ECO:0000259" key="4">
    <source>
        <dbReference type="Pfam" id="PF01433"/>
    </source>
</evidence>
<dbReference type="EC" id="3.4.11.-" evidence="5"/>
<dbReference type="Gene3D" id="1.10.390.10">
    <property type="entry name" value="Neutral Protease Domain 2"/>
    <property type="match status" value="1"/>
</dbReference>
<feature type="signal peptide" evidence="3">
    <location>
        <begin position="1"/>
        <end position="24"/>
    </location>
</feature>
<name>A0AAU7BSC2_9FLAO</name>
<dbReference type="InterPro" id="IPR034015">
    <property type="entry name" value="M1_LTA4H"/>
</dbReference>
<dbReference type="GO" id="GO:0004177">
    <property type="term" value="F:aminopeptidase activity"/>
    <property type="evidence" value="ECO:0007669"/>
    <property type="project" value="UniProtKB-KW"/>
</dbReference>
<protein>
    <submittedName>
        <fullName evidence="5">M1 family metallopeptidase</fullName>
        <ecNumber evidence="5">3.4.11.-</ecNumber>
    </submittedName>
</protein>
<gene>
    <name evidence="5" type="ORF">ABGB03_14295</name>
</gene>
<evidence type="ECO:0000256" key="1">
    <source>
        <dbReference type="PIRSR" id="PIRSR634015-1"/>
    </source>
</evidence>
<dbReference type="PANTHER" id="PTHR45726">
    <property type="entry name" value="LEUKOTRIENE A-4 HYDROLASE"/>
    <property type="match status" value="1"/>
</dbReference>
<feature type="binding site" evidence="2">
    <location>
        <position position="393"/>
    </location>
    <ligand>
        <name>Zn(2+)</name>
        <dbReference type="ChEBI" id="CHEBI:29105"/>
        <note>catalytic</note>
    </ligand>
</feature>
<dbReference type="SUPFAM" id="SSF55486">
    <property type="entry name" value="Metalloproteases ('zincins'), catalytic domain"/>
    <property type="match status" value="1"/>
</dbReference>
<dbReference type="Pfam" id="PF01433">
    <property type="entry name" value="Peptidase_M1"/>
    <property type="match status" value="1"/>
</dbReference>
<dbReference type="GO" id="GO:0008270">
    <property type="term" value="F:zinc ion binding"/>
    <property type="evidence" value="ECO:0007669"/>
    <property type="project" value="InterPro"/>
</dbReference>
<keyword evidence="5" id="KW-0031">Aminopeptidase</keyword>
<dbReference type="RefSeq" id="WP_347923255.1">
    <property type="nucleotide sequence ID" value="NZ_CP157199.1"/>
</dbReference>
<dbReference type="PANTHER" id="PTHR45726:SF3">
    <property type="entry name" value="LEUKOTRIENE A-4 HYDROLASE"/>
    <property type="match status" value="1"/>
</dbReference>
<sequence>MKTLFSRILLIAIFLVGVKSNSQNNPNPGYWQQHVDYTMEIDMDVETFQYQGKQKLVYTNNSPDVLDRVFYHLYLNAFQPGSNMDMRLQNIADPDGRMVTNVGTKENPIIESRISKLKPNEIGYIKVASLTQNGKPLEYDVVDTVLEVKLATPIKPGEKATFDMVFSAQVPLQIRRNGRNSREGIDLSMAQWYPKLAEYDFQGWHADSYIAREFHGVWGDFDVKISIDRNYVIGGTGYLQNPEEIGHGYDANKTKGPKGSGKKLTWHFKAPMVHDFTWAADPDYNHDTLQVPDGPMLHFLWKDNPETNENWKKLQPVTSQLMQYFSEHIGKYPYEQYSVIQGGDGGMEYAMCTLITGGRSLNGLIGVTSHEMAHTWFQFLLATNEGKHEWMDEGFTSYISSSAMNEIGGRNRENPHLGSYRGYIRLANSGFEQPLTTHADRYDINGAYGTAAYSKGAVFLAQLGYVIGEDNLKATIKKYFDDYAFSHPTPNDVIRTAEKVSGLELDWYLMDFGQTTNTIDYGITSVEATDKGTTIKLDRKGLMPMPIDLRVEYVDGTFEDFYIPLEMMRGEKPTPKTTTILPDWSWANKSFSFGIPADKSKIKSVTIDPIKKMADVDDSNNTINLVETKEESIKKDPKIKG</sequence>
<evidence type="ECO:0000313" key="5">
    <source>
        <dbReference type="EMBL" id="XBG61028.1"/>
    </source>
</evidence>
<dbReference type="InterPro" id="IPR027268">
    <property type="entry name" value="Peptidase_M4/M1_CTD_sf"/>
</dbReference>
<organism evidence="5">
    <name type="scientific">Pontimicrobium sp. SW4</name>
    <dbReference type="NCBI Taxonomy" id="3153519"/>
    <lineage>
        <taxon>Bacteria</taxon>
        <taxon>Pseudomonadati</taxon>
        <taxon>Bacteroidota</taxon>
        <taxon>Flavobacteriia</taxon>
        <taxon>Flavobacteriales</taxon>
        <taxon>Flavobacteriaceae</taxon>
        <taxon>Pontimicrobium</taxon>
    </lineage>
</organism>
<dbReference type="EMBL" id="CP157199">
    <property type="protein sequence ID" value="XBG61028.1"/>
    <property type="molecule type" value="Genomic_DNA"/>
</dbReference>
<feature type="chain" id="PRO_5043795250" evidence="3">
    <location>
        <begin position="25"/>
        <end position="641"/>
    </location>
</feature>
<accession>A0AAU7BSC2</accession>
<proteinExistence type="predicted"/>
<keyword evidence="2" id="KW-0862">Zinc</keyword>
<dbReference type="GO" id="GO:0008237">
    <property type="term" value="F:metallopeptidase activity"/>
    <property type="evidence" value="ECO:0007669"/>
    <property type="project" value="InterPro"/>
</dbReference>
<evidence type="ECO:0000256" key="3">
    <source>
        <dbReference type="SAM" id="SignalP"/>
    </source>
</evidence>
<evidence type="ECO:0000256" key="2">
    <source>
        <dbReference type="PIRSR" id="PIRSR634015-3"/>
    </source>
</evidence>
<feature type="binding site" evidence="2">
    <location>
        <position position="374"/>
    </location>
    <ligand>
        <name>Zn(2+)</name>
        <dbReference type="ChEBI" id="CHEBI:29105"/>
        <note>catalytic</note>
    </ligand>
</feature>
<keyword evidence="5" id="KW-0378">Hydrolase</keyword>
<keyword evidence="3" id="KW-0732">Signal</keyword>
<keyword evidence="5" id="KW-0645">Protease</keyword>
<dbReference type="InterPro" id="IPR014782">
    <property type="entry name" value="Peptidase_M1_dom"/>
</dbReference>
<comment type="cofactor">
    <cofactor evidence="2">
        <name>Zn(2+)</name>
        <dbReference type="ChEBI" id="CHEBI:29105"/>
    </cofactor>
    <text evidence="2">Binds 1 zinc ion per subunit.</text>
</comment>
<feature type="binding site" evidence="2">
    <location>
        <position position="370"/>
    </location>
    <ligand>
        <name>Zn(2+)</name>
        <dbReference type="ChEBI" id="CHEBI:29105"/>
        <note>catalytic</note>
    </ligand>
</feature>
<reference evidence="5" key="1">
    <citation type="submission" date="2024-05" db="EMBL/GenBank/DDBJ databases">
        <title>Pontimicrobium maritimus sp. nov., isolated form sea water.</title>
        <authorList>
            <person name="Muhammad N."/>
            <person name="Vuong T.Q."/>
            <person name="Han H.L."/>
            <person name="Kim S.-G."/>
        </authorList>
    </citation>
    <scope>NUCLEOTIDE SEQUENCE</scope>
    <source>
        <strain evidence="5">SW4</strain>
    </source>
</reference>
<feature type="domain" description="Peptidase M1 membrane alanine aminopeptidase" evidence="4">
    <location>
        <begin position="364"/>
        <end position="508"/>
    </location>
</feature>
<dbReference type="CDD" id="cd09604">
    <property type="entry name" value="M1_APN_like"/>
    <property type="match status" value="1"/>
</dbReference>
<feature type="active site" description="Proton acceptor" evidence="1">
    <location>
        <position position="371"/>
    </location>
</feature>